<keyword evidence="3" id="KW-1185">Reference proteome</keyword>
<proteinExistence type="predicted"/>
<feature type="region of interest" description="Disordered" evidence="1">
    <location>
        <begin position="35"/>
        <end position="54"/>
    </location>
</feature>
<gene>
    <name evidence="2" type="ORF">ANCDUO_09080</name>
</gene>
<organism evidence="2 3">
    <name type="scientific">Ancylostoma duodenale</name>
    <dbReference type="NCBI Taxonomy" id="51022"/>
    <lineage>
        <taxon>Eukaryota</taxon>
        <taxon>Metazoa</taxon>
        <taxon>Ecdysozoa</taxon>
        <taxon>Nematoda</taxon>
        <taxon>Chromadorea</taxon>
        <taxon>Rhabditida</taxon>
        <taxon>Rhabditina</taxon>
        <taxon>Rhabditomorpha</taxon>
        <taxon>Strongyloidea</taxon>
        <taxon>Ancylostomatidae</taxon>
        <taxon>Ancylostomatinae</taxon>
        <taxon>Ancylostoma</taxon>
    </lineage>
</organism>
<dbReference type="Proteomes" id="UP000054047">
    <property type="component" value="Unassembled WGS sequence"/>
</dbReference>
<sequence>MSRRRETESVEKILSLQLRRQKTIVYQSFVCAQQKSGSGKRPWGPPQTAMGRRFPSTTDTEYAHILPTT</sequence>
<dbReference type="AlphaFoldDB" id="A0A0C2GHJ6"/>
<evidence type="ECO:0000313" key="3">
    <source>
        <dbReference type="Proteomes" id="UP000054047"/>
    </source>
</evidence>
<protein>
    <submittedName>
        <fullName evidence="2">Uncharacterized protein</fullName>
    </submittedName>
</protein>
<dbReference type="EMBL" id="KN730766">
    <property type="protein sequence ID" value="KIH60660.1"/>
    <property type="molecule type" value="Genomic_DNA"/>
</dbReference>
<evidence type="ECO:0000256" key="1">
    <source>
        <dbReference type="SAM" id="MobiDB-lite"/>
    </source>
</evidence>
<evidence type="ECO:0000313" key="2">
    <source>
        <dbReference type="EMBL" id="KIH60660.1"/>
    </source>
</evidence>
<reference evidence="2 3" key="1">
    <citation type="submission" date="2013-12" db="EMBL/GenBank/DDBJ databases">
        <title>Draft genome of the parsitic nematode Ancylostoma duodenale.</title>
        <authorList>
            <person name="Mitreva M."/>
        </authorList>
    </citation>
    <scope>NUCLEOTIDE SEQUENCE [LARGE SCALE GENOMIC DNA]</scope>
    <source>
        <strain evidence="2 3">Zhejiang</strain>
    </source>
</reference>
<name>A0A0C2GHJ6_9BILA</name>
<accession>A0A0C2GHJ6</accession>